<dbReference type="CDD" id="cd09917">
    <property type="entry name" value="F-box_SF"/>
    <property type="match status" value="1"/>
</dbReference>
<keyword evidence="3" id="KW-1185">Reference proteome</keyword>
<evidence type="ECO:0000313" key="2">
    <source>
        <dbReference type="EMBL" id="SJK98044.1"/>
    </source>
</evidence>
<evidence type="ECO:0000259" key="1">
    <source>
        <dbReference type="PROSITE" id="PS50181"/>
    </source>
</evidence>
<dbReference type="Pfam" id="PF12937">
    <property type="entry name" value="F-box-like"/>
    <property type="match status" value="1"/>
</dbReference>
<organism evidence="2 3">
    <name type="scientific">Armillaria ostoyae</name>
    <name type="common">Armillaria root rot fungus</name>
    <dbReference type="NCBI Taxonomy" id="47428"/>
    <lineage>
        <taxon>Eukaryota</taxon>
        <taxon>Fungi</taxon>
        <taxon>Dikarya</taxon>
        <taxon>Basidiomycota</taxon>
        <taxon>Agaricomycotina</taxon>
        <taxon>Agaricomycetes</taxon>
        <taxon>Agaricomycetidae</taxon>
        <taxon>Agaricales</taxon>
        <taxon>Marasmiineae</taxon>
        <taxon>Physalacriaceae</taxon>
        <taxon>Armillaria</taxon>
    </lineage>
</organism>
<protein>
    <recommendedName>
        <fullName evidence="1">F-box domain-containing protein</fullName>
    </recommendedName>
</protein>
<dbReference type="STRING" id="47428.A0A284QNK8"/>
<dbReference type="AlphaFoldDB" id="A0A284QNK8"/>
<accession>A0A284QNK8</accession>
<reference evidence="3" key="1">
    <citation type="journal article" date="2017" name="Nat. Ecol. Evol.">
        <title>Genome expansion and lineage-specific genetic innovations in the forest pathogenic fungi Armillaria.</title>
        <authorList>
            <person name="Sipos G."/>
            <person name="Prasanna A.N."/>
            <person name="Walter M.C."/>
            <person name="O'Connor E."/>
            <person name="Balint B."/>
            <person name="Krizsan K."/>
            <person name="Kiss B."/>
            <person name="Hess J."/>
            <person name="Varga T."/>
            <person name="Slot J."/>
            <person name="Riley R."/>
            <person name="Boka B."/>
            <person name="Rigling D."/>
            <person name="Barry K."/>
            <person name="Lee J."/>
            <person name="Mihaltcheva S."/>
            <person name="LaButti K."/>
            <person name="Lipzen A."/>
            <person name="Waldron R."/>
            <person name="Moloney N.M."/>
            <person name="Sperisen C."/>
            <person name="Kredics L."/>
            <person name="Vagvoelgyi C."/>
            <person name="Patrignani A."/>
            <person name="Fitzpatrick D."/>
            <person name="Nagy I."/>
            <person name="Doyle S."/>
            <person name="Anderson J.B."/>
            <person name="Grigoriev I.V."/>
            <person name="Gueldener U."/>
            <person name="Muensterkoetter M."/>
            <person name="Nagy L.G."/>
        </authorList>
    </citation>
    <scope>NUCLEOTIDE SEQUENCE [LARGE SCALE GENOMIC DNA]</scope>
    <source>
        <strain evidence="3">C18/9</strain>
    </source>
</reference>
<evidence type="ECO:0000313" key="3">
    <source>
        <dbReference type="Proteomes" id="UP000219338"/>
    </source>
</evidence>
<dbReference type="EMBL" id="FUEG01000001">
    <property type="protein sequence ID" value="SJK98044.1"/>
    <property type="molecule type" value="Genomic_DNA"/>
</dbReference>
<dbReference type="SMART" id="SM00256">
    <property type="entry name" value="FBOX"/>
    <property type="match status" value="1"/>
</dbReference>
<dbReference type="OrthoDB" id="2688364at2759"/>
<dbReference type="Proteomes" id="UP000219338">
    <property type="component" value="Unassembled WGS sequence"/>
</dbReference>
<dbReference type="InterPro" id="IPR001810">
    <property type="entry name" value="F-box_dom"/>
</dbReference>
<dbReference type="InterPro" id="IPR036047">
    <property type="entry name" value="F-box-like_dom_sf"/>
</dbReference>
<dbReference type="SUPFAM" id="SSF81383">
    <property type="entry name" value="F-box domain"/>
    <property type="match status" value="1"/>
</dbReference>
<proteinExistence type="predicted"/>
<dbReference type="Gene3D" id="1.20.1280.50">
    <property type="match status" value="1"/>
</dbReference>
<dbReference type="OMA" id="RIWRIDF"/>
<feature type="domain" description="F-box" evidence="1">
    <location>
        <begin position="2"/>
        <end position="48"/>
    </location>
</feature>
<dbReference type="PROSITE" id="PS50181">
    <property type="entry name" value="FBOX"/>
    <property type="match status" value="1"/>
</dbReference>
<name>A0A284QNK8_ARMOS</name>
<gene>
    <name evidence="2" type="ORF">ARMOST_01300</name>
</gene>
<sequence length="447" mass="50128">MTQNLCSLPEDVLYNVFSFLSPISILRVRQVSKDLHSLTHQKIVWTNAYRTSNSFLPLEPPADTSALEVERALLSAIKLDEAWSKLQLEHAREQFLKFAPGRSDNIYIKLYHGQYLMIGSRSSFSFYDLDAKPEDWGRPIFGSGESESTYSIYRANTDDSAEVSYISAVAMSRLPQYFIRIWRIDFAGKTLSQVADVPIGRNMSSFAKITNGWLVHGANRQQGSNAFNAVLFHIPTRRTYEVPVYVPSPGSGEERIFQIDYIITPQHLLLMYISRRQTLFEAFPLPDTNDTAPNSVLSGSHSGIYPSGFTETTFVSASDQAKRIRLLGSVITGPARGMPGIRVFDLVLERDGAMSFPEECYNNTMSGYNLHLTLSRSGAVRGICMAPTTFTLLRVDFGPTANGDMRLDITELGLKMDGIIAYDVDFDGFRGRLCLVRHEGVMILDYI</sequence>